<sequence length="200" mass="21294">MIKFISIPVILFSLFALPSCKAQDNSFLGNKDVVKVEKTIQPFKSLIVTTGGNVYLYPSSTTTLQLKGEKRCVEKIDEAVSSKTLGISSKDNHLDKCHVEIHIGTPNFDEIQLSGGGKLKIKDGFAPIEVLKCSVKDGGNLEMASTPIDSLFAIVYGGGKITAQVATLLDGTVKGGGTIFYTGNPKIKSDISNGGVIKRG</sequence>
<evidence type="ECO:0000313" key="4">
    <source>
        <dbReference type="Proteomes" id="UP000664044"/>
    </source>
</evidence>
<keyword evidence="4" id="KW-1185">Reference proteome</keyword>
<name>A0ABS3G4S2_9FLAO</name>
<evidence type="ECO:0000313" key="3">
    <source>
        <dbReference type="EMBL" id="MBO0354069.1"/>
    </source>
</evidence>
<feature type="signal peptide" evidence="1">
    <location>
        <begin position="1"/>
        <end position="22"/>
    </location>
</feature>
<accession>A0ABS3G4S2</accession>
<dbReference type="Gene3D" id="2.160.20.120">
    <property type="match status" value="1"/>
</dbReference>
<dbReference type="EMBL" id="JAFLNL010000004">
    <property type="protein sequence ID" value="MBO0354069.1"/>
    <property type="molecule type" value="Genomic_DNA"/>
</dbReference>
<reference evidence="3 4" key="1">
    <citation type="submission" date="2021-03" db="EMBL/GenBank/DDBJ databases">
        <title>Muricauda lutimaris sp. nov. and Muricauda ruestringensis sp. nov, two marine members of the Flavobacteriaceae isolated from deep sea sediments of Western Pacific.</title>
        <authorList>
            <person name="Zhao S."/>
            <person name="Liu R."/>
        </authorList>
    </citation>
    <scope>NUCLEOTIDE SEQUENCE [LARGE SCALE GENOMIC DNA]</scope>
    <source>
        <strain evidence="3 4">BC31-1-A7</strain>
    </source>
</reference>
<feature type="chain" id="PRO_5046228115" evidence="1">
    <location>
        <begin position="23"/>
        <end position="200"/>
    </location>
</feature>
<dbReference type="Pfam" id="PF10988">
    <property type="entry name" value="DUF2807"/>
    <property type="match status" value="2"/>
</dbReference>
<evidence type="ECO:0000259" key="2">
    <source>
        <dbReference type="Pfam" id="PF10988"/>
    </source>
</evidence>
<evidence type="ECO:0000256" key="1">
    <source>
        <dbReference type="SAM" id="SignalP"/>
    </source>
</evidence>
<feature type="domain" description="Putative auto-transporter adhesin head GIN" evidence="2">
    <location>
        <begin position="129"/>
        <end position="185"/>
    </location>
</feature>
<feature type="domain" description="Putative auto-transporter adhesin head GIN" evidence="2">
    <location>
        <begin position="43"/>
        <end position="123"/>
    </location>
</feature>
<dbReference type="Proteomes" id="UP000664044">
    <property type="component" value="Unassembled WGS sequence"/>
</dbReference>
<protein>
    <submittedName>
        <fullName evidence="3">DUF2807 domain-containing protein</fullName>
    </submittedName>
</protein>
<keyword evidence="1" id="KW-0732">Signal</keyword>
<dbReference type="InterPro" id="IPR021255">
    <property type="entry name" value="DUF2807"/>
</dbReference>
<comment type="caution">
    <text evidence="3">The sequence shown here is derived from an EMBL/GenBank/DDBJ whole genome shotgun (WGS) entry which is preliminary data.</text>
</comment>
<dbReference type="RefSeq" id="WP_207032900.1">
    <property type="nucleotide sequence ID" value="NZ_JAFLNL010000004.1"/>
</dbReference>
<organism evidence="3 4">
    <name type="scientific">Flagellimonas aurea</name>
    <dbReference type="NCBI Taxonomy" id="2915619"/>
    <lineage>
        <taxon>Bacteria</taxon>
        <taxon>Pseudomonadati</taxon>
        <taxon>Bacteroidota</taxon>
        <taxon>Flavobacteriia</taxon>
        <taxon>Flavobacteriales</taxon>
        <taxon>Flavobacteriaceae</taxon>
        <taxon>Flagellimonas</taxon>
    </lineage>
</organism>
<gene>
    <name evidence="3" type="ORF">J0656_08580</name>
</gene>
<proteinExistence type="predicted"/>